<reference evidence="3" key="1">
    <citation type="submission" date="2021-05" db="EMBL/GenBank/DDBJ databases">
        <authorList>
            <person name="Pietrasiak N."/>
            <person name="Ward R."/>
            <person name="Stajich J.E."/>
            <person name="Kurbessoian T."/>
        </authorList>
    </citation>
    <scope>NUCLEOTIDE SEQUENCE</scope>
    <source>
        <strain evidence="3">GSE-TBD4-15B</strain>
    </source>
</reference>
<proteinExistence type="predicted"/>
<sequence>MSTPEESYRALVQQYRHSGSLSADEREALETNRMLLRLLPDQARAIEQDVMHQAAEADKLESPEQRDWPASPSATASELAPSKPASHRAVARSQPRRLRSEPPASAERQVIPEVPASIISTILAPQAILQSPDTASRREKYKQVLREAYLNDPLLTTEIRAELNKLAQILGLTQSDAAAVEDELSEEFVRSQPPALASEDIATVAAATAANSGLPAYDPSLSNSFEALVAQLGKAAYEAADQQTHDILLKVIQPVQSWLDVTALREFPKTELDRAAIQAIDRLWSQSSAYRFGFGRQLALYGKLSDDALQQDQAKQIEQALLFSQKVDWWIEPLKFYKFYAQLNYSPSAEYGHLPAYWFWQLPRSEALKLGNLGLAAERGGCRVDALTLPEFMAMLRRCGIKPEGIKPAE</sequence>
<feature type="region of interest" description="Disordered" evidence="1">
    <location>
        <begin position="49"/>
        <end position="108"/>
    </location>
</feature>
<evidence type="ECO:0000313" key="3">
    <source>
        <dbReference type="EMBL" id="MBW4466028.1"/>
    </source>
</evidence>
<evidence type="ECO:0000259" key="2">
    <source>
        <dbReference type="Pfam" id="PF05419"/>
    </source>
</evidence>
<reference evidence="3" key="2">
    <citation type="journal article" date="2022" name="Microbiol. Resour. Announc.">
        <title>Metagenome Sequencing to Explore Phylogenomics of Terrestrial Cyanobacteria.</title>
        <authorList>
            <person name="Ward R.D."/>
            <person name="Stajich J.E."/>
            <person name="Johansen J.R."/>
            <person name="Huntemann M."/>
            <person name="Clum A."/>
            <person name="Foster B."/>
            <person name="Foster B."/>
            <person name="Roux S."/>
            <person name="Palaniappan K."/>
            <person name="Varghese N."/>
            <person name="Mukherjee S."/>
            <person name="Reddy T.B.K."/>
            <person name="Daum C."/>
            <person name="Copeland A."/>
            <person name="Chen I.A."/>
            <person name="Ivanova N.N."/>
            <person name="Kyrpides N.C."/>
            <person name="Shapiro N."/>
            <person name="Eloe-Fadrosh E.A."/>
            <person name="Pietrasiak N."/>
        </authorList>
    </citation>
    <scope>NUCLEOTIDE SEQUENCE</scope>
    <source>
        <strain evidence="3">GSE-TBD4-15B</strain>
    </source>
</reference>
<dbReference type="SUPFAM" id="SSF140869">
    <property type="entry name" value="GUN4-like"/>
    <property type="match status" value="1"/>
</dbReference>
<protein>
    <submittedName>
        <fullName evidence="3">GUN4 domain-containing protein</fullName>
    </submittedName>
</protein>
<comment type="caution">
    <text evidence="3">The sequence shown here is derived from an EMBL/GenBank/DDBJ whole genome shotgun (WGS) entry which is preliminary data.</text>
</comment>
<dbReference type="Gene3D" id="1.10.10.1770">
    <property type="entry name" value="Gun4-like"/>
    <property type="match status" value="1"/>
</dbReference>
<dbReference type="EMBL" id="JAHHHV010000065">
    <property type="protein sequence ID" value="MBW4466028.1"/>
    <property type="molecule type" value="Genomic_DNA"/>
</dbReference>
<evidence type="ECO:0000256" key="1">
    <source>
        <dbReference type="SAM" id="MobiDB-lite"/>
    </source>
</evidence>
<dbReference type="GO" id="GO:0046906">
    <property type="term" value="F:tetrapyrrole binding"/>
    <property type="evidence" value="ECO:0007669"/>
    <property type="project" value="TreeGrafter"/>
</dbReference>
<dbReference type="PANTHER" id="PTHR34800:SF1">
    <property type="entry name" value="TETRAPYRROLE-BINDING PROTEIN, CHLOROPLASTIC"/>
    <property type="match status" value="1"/>
</dbReference>
<dbReference type="InterPro" id="IPR008629">
    <property type="entry name" value="GUN4-like"/>
</dbReference>
<dbReference type="Gene3D" id="1.25.40.620">
    <property type="match status" value="1"/>
</dbReference>
<dbReference type="Proteomes" id="UP000707356">
    <property type="component" value="Unassembled WGS sequence"/>
</dbReference>
<feature type="domain" description="GUN4-like" evidence="2">
    <location>
        <begin position="223"/>
        <end position="357"/>
    </location>
</feature>
<feature type="compositionally biased region" description="Basic residues" evidence="1">
    <location>
        <begin position="85"/>
        <end position="97"/>
    </location>
</feature>
<evidence type="ECO:0000313" key="4">
    <source>
        <dbReference type="Proteomes" id="UP000707356"/>
    </source>
</evidence>
<name>A0A951PAU9_9CYAN</name>
<dbReference type="PANTHER" id="PTHR34800">
    <property type="entry name" value="TETRAPYRROLE-BINDING PROTEIN, CHLOROPLASTIC"/>
    <property type="match status" value="1"/>
</dbReference>
<dbReference type="InterPro" id="IPR037215">
    <property type="entry name" value="GUN4-like_sf"/>
</dbReference>
<organism evidence="3 4">
    <name type="scientific">Pegethrix bostrychoides GSE-TBD4-15B</name>
    <dbReference type="NCBI Taxonomy" id="2839662"/>
    <lineage>
        <taxon>Bacteria</taxon>
        <taxon>Bacillati</taxon>
        <taxon>Cyanobacteriota</taxon>
        <taxon>Cyanophyceae</taxon>
        <taxon>Oculatellales</taxon>
        <taxon>Oculatellaceae</taxon>
        <taxon>Pegethrix</taxon>
    </lineage>
</organism>
<dbReference type="AlphaFoldDB" id="A0A951PAU9"/>
<dbReference type="Pfam" id="PF05419">
    <property type="entry name" value="GUN4"/>
    <property type="match status" value="1"/>
</dbReference>
<feature type="compositionally biased region" description="Basic and acidic residues" evidence="1">
    <location>
        <begin position="49"/>
        <end position="67"/>
    </location>
</feature>
<gene>
    <name evidence="3" type="ORF">KME07_11390</name>
</gene>
<accession>A0A951PAU9</accession>